<dbReference type="EMBL" id="PXXO01000017">
    <property type="protein sequence ID" value="PSJ03712.1"/>
    <property type="molecule type" value="Genomic_DNA"/>
</dbReference>
<dbReference type="OrthoDB" id="9776369at2"/>
<dbReference type="GO" id="GO:0005886">
    <property type="term" value="C:plasma membrane"/>
    <property type="evidence" value="ECO:0007669"/>
    <property type="project" value="TreeGrafter"/>
</dbReference>
<dbReference type="Pfam" id="PF00005">
    <property type="entry name" value="ABC_tran"/>
    <property type="match status" value="1"/>
</dbReference>
<keyword evidence="2 4" id="KW-0067">ATP-binding</keyword>
<dbReference type="InterPro" id="IPR003593">
    <property type="entry name" value="AAA+_ATPase"/>
</dbReference>
<gene>
    <name evidence="4" type="ORF">C7K55_11990</name>
</gene>
<feature type="domain" description="ABC transporter" evidence="3">
    <location>
        <begin position="12"/>
        <end position="269"/>
    </location>
</feature>
<evidence type="ECO:0000313" key="4">
    <source>
        <dbReference type="EMBL" id="PSJ03712.1"/>
    </source>
</evidence>
<dbReference type="RefSeq" id="WP_106632966.1">
    <property type="nucleotide sequence ID" value="NZ_PXXO01000017.1"/>
</dbReference>
<evidence type="ECO:0000256" key="1">
    <source>
        <dbReference type="ARBA" id="ARBA00022741"/>
    </source>
</evidence>
<dbReference type="Proteomes" id="UP000243002">
    <property type="component" value="Unassembled WGS sequence"/>
</dbReference>
<accession>A0A2P7MR87</accession>
<evidence type="ECO:0000313" key="5">
    <source>
        <dbReference type="Proteomes" id="UP000243002"/>
    </source>
</evidence>
<organism evidence="4 5">
    <name type="scientific">Cyanobium usitatum str. Tous</name>
    <dbReference type="NCBI Taxonomy" id="2116684"/>
    <lineage>
        <taxon>Bacteria</taxon>
        <taxon>Bacillati</taxon>
        <taxon>Cyanobacteriota</taxon>
        <taxon>Cyanophyceae</taxon>
        <taxon>Synechococcales</taxon>
        <taxon>Prochlorococcaceae</taxon>
        <taxon>Cyanobium</taxon>
    </lineage>
</organism>
<keyword evidence="1" id="KW-0547">Nucleotide-binding</keyword>
<dbReference type="SUPFAM" id="SSF52540">
    <property type="entry name" value="P-loop containing nucleoside triphosphate hydrolases"/>
    <property type="match status" value="1"/>
</dbReference>
<dbReference type="InterPro" id="IPR015854">
    <property type="entry name" value="ABC_transpr_LolD-like"/>
</dbReference>
<keyword evidence="5" id="KW-1185">Reference proteome</keyword>
<dbReference type="InterPro" id="IPR003439">
    <property type="entry name" value="ABC_transporter-like_ATP-bd"/>
</dbReference>
<dbReference type="PANTHER" id="PTHR24220">
    <property type="entry name" value="IMPORT ATP-BINDING PROTEIN"/>
    <property type="match status" value="1"/>
</dbReference>
<dbReference type="AlphaFoldDB" id="A0A2P7MR87"/>
<dbReference type="Gene3D" id="3.40.50.300">
    <property type="entry name" value="P-loop containing nucleotide triphosphate hydrolases"/>
    <property type="match status" value="1"/>
</dbReference>
<name>A0A2P7MR87_9CYAN</name>
<protein>
    <submittedName>
        <fullName evidence="4">ABC transporter ATP-binding protein</fullName>
    </submittedName>
</protein>
<dbReference type="InterPro" id="IPR027417">
    <property type="entry name" value="P-loop_NTPase"/>
</dbReference>
<dbReference type="GO" id="GO:0005524">
    <property type="term" value="F:ATP binding"/>
    <property type="evidence" value="ECO:0007669"/>
    <property type="project" value="UniProtKB-KW"/>
</dbReference>
<evidence type="ECO:0000256" key="2">
    <source>
        <dbReference type="ARBA" id="ARBA00022840"/>
    </source>
</evidence>
<dbReference type="GO" id="GO:0016887">
    <property type="term" value="F:ATP hydrolysis activity"/>
    <property type="evidence" value="ECO:0007669"/>
    <property type="project" value="InterPro"/>
</dbReference>
<evidence type="ECO:0000259" key="3">
    <source>
        <dbReference type="PROSITE" id="PS50893"/>
    </source>
</evidence>
<reference evidence="4 5" key="1">
    <citation type="journal article" date="2018" name="Environ. Microbiol.">
        <title>Ecological and genomic features of two widespread freshwater picocyanobacteria.</title>
        <authorList>
            <person name="Cabello-Yeves P.J."/>
            <person name="Picazo A."/>
            <person name="Camacho A."/>
            <person name="Callieri C."/>
            <person name="Rosselli R."/>
            <person name="Roda-Garcia J.J."/>
            <person name="Coutinho F.H."/>
            <person name="Rodriguez-Valera F."/>
        </authorList>
    </citation>
    <scope>NUCLEOTIDE SEQUENCE [LARGE SCALE GENOMIC DNA]</scope>
    <source>
        <strain evidence="4 5">Tous</strain>
    </source>
</reference>
<comment type="caution">
    <text evidence="4">The sequence shown here is derived from an EMBL/GenBank/DDBJ whole genome shotgun (WGS) entry which is preliminary data.</text>
</comment>
<dbReference type="GO" id="GO:0022857">
    <property type="term" value="F:transmembrane transporter activity"/>
    <property type="evidence" value="ECO:0007669"/>
    <property type="project" value="TreeGrafter"/>
</dbReference>
<sequence length="287" mass="30693">MSSAPHLSPPGLSVEELSWGHPLPGSGWRQLFSGFSLSCPPGQFLVVIGSNGSGKSTLLNLVAGTLRHSAGRIHLGGRPLHRLRDHQRARWIGRVMQNPLEGTCPGLTVAENLRLAERRNRPARFAAGFLISAFGGIHPNGGDRRRYRELLGELGLPLADRLDEPVGQLSGGQRQTLSLVMATLGSPDLLLLDEHTAALDPRAEATVMALTDRLVRQLGTTALMVTHSLEQALRHGDRLVMLHEGGLIGDWNAAEREYLEPAALRAMYGAAIVAPQSSSAADGSSAS</sequence>
<proteinExistence type="predicted"/>
<dbReference type="PANTHER" id="PTHR24220:SF692">
    <property type="entry name" value="ABC TRANSPORTER DOMAIN-CONTAINING PROTEIN"/>
    <property type="match status" value="1"/>
</dbReference>
<dbReference type="PROSITE" id="PS50893">
    <property type="entry name" value="ABC_TRANSPORTER_2"/>
    <property type="match status" value="1"/>
</dbReference>
<dbReference type="SMART" id="SM00382">
    <property type="entry name" value="AAA"/>
    <property type="match status" value="1"/>
</dbReference>